<feature type="signal peptide" evidence="2">
    <location>
        <begin position="1"/>
        <end position="19"/>
    </location>
</feature>
<keyword evidence="2" id="KW-0732">Signal</keyword>
<evidence type="ECO:0000313" key="3">
    <source>
        <dbReference type="EMBL" id="VDO13890.1"/>
    </source>
</evidence>
<evidence type="ECO:0000313" key="4">
    <source>
        <dbReference type="Proteomes" id="UP000280834"/>
    </source>
</evidence>
<dbReference type="Proteomes" id="UP000280834">
    <property type="component" value="Unassembled WGS sequence"/>
</dbReference>
<gene>
    <name evidence="3" type="ORF">BTMF_LOCUS3036</name>
</gene>
<reference evidence="3 4" key="2">
    <citation type="submission" date="2018-11" db="EMBL/GenBank/DDBJ databases">
        <authorList>
            <consortium name="Pathogen Informatics"/>
        </authorList>
    </citation>
    <scope>NUCLEOTIDE SEQUENCE [LARGE SCALE GENOMIC DNA]</scope>
</reference>
<accession>A0A0R3QBK4</accession>
<keyword evidence="4" id="KW-1185">Reference proteome</keyword>
<proteinExistence type="predicted"/>
<sequence length="590" mass="63432">MASPLTLKLILAGAAKAAAELKPLDKQSRAAAAGLKQSRDALKLLNGQLSKIGGIQKQQDALDKQSRALRDLDGQLNAVIASEGIKSRQASALAQKLLTQTLAYDKQRVSLQELQAEARKSGIGIGHLGSEQSRIKARIDATNVSIAQQKDRLEALATVNARKVQIRETFGRTRAVAGHLAMAGAAGLGTAYGIRRAVTEPLHQVREYDTTTTRIEALGLGKEESARAIKYAQRMKTFGTSMNDNLGLMLDATTAFADVHHAEMVMPTLAKMKFANTAMFGEESGKDNERKFLDMLRVIELRGGLASEKTFTDQADMVQRVITATGGRVGPEEWLNFIKTGGVAAKGLNDSAMYYQLEALISEMGGNRVGTATMSAYQNLYQGKTTKRAAKNIEALGLIGDPSKLSHDKAGQLAFLNPGALKGSELFRTNQFEWMEQVLLPALKQKGITEKEQVLDTIGSIFSNRTASNLFAQMYLQRDQIHKNAKLNAGADGITQLDSKARGIVSGREVETMARFHDAMQEGGRAILPTYLSLISTVTSALQGITNFARQNPMLASYMGKAVLWLGLLAAGVGAVTLGAAALLGPFAVV</sequence>
<keyword evidence="1" id="KW-0472">Membrane</keyword>
<evidence type="ECO:0000313" key="5">
    <source>
        <dbReference type="WBParaSite" id="BTMF_0000372901-mRNA-1"/>
    </source>
</evidence>
<evidence type="ECO:0000256" key="2">
    <source>
        <dbReference type="SAM" id="SignalP"/>
    </source>
</evidence>
<organism evidence="5">
    <name type="scientific">Brugia timori</name>
    <dbReference type="NCBI Taxonomy" id="42155"/>
    <lineage>
        <taxon>Eukaryota</taxon>
        <taxon>Metazoa</taxon>
        <taxon>Ecdysozoa</taxon>
        <taxon>Nematoda</taxon>
        <taxon>Chromadorea</taxon>
        <taxon>Rhabditida</taxon>
        <taxon>Spirurina</taxon>
        <taxon>Spiruromorpha</taxon>
        <taxon>Filarioidea</taxon>
        <taxon>Onchocercidae</taxon>
        <taxon>Brugia</taxon>
    </lineage>
</organism>
<keyword evidence="1" id="KW-1133">Transmembrane helix</keyword>
<dbReference type="EMBL" id="UZAG01002658">
    <property type="protein sequence ID" value="VDO13890.1"/>
    <property type="molecule type" value="Genomic_DNA"/>
</dbReference>
<feature type="transmembrane region" description="Helical" evidence="1">
    <location>
        <begin position="562"/>
        <end position="589"/>
    </location>
</feature>
<dbReference type="AlphaFoldDB" id="A0A0R3QBK4"/>
<feature type="transmembrane region" description="Helical" evidence="1">
    <location>
        <begin position="531"/>
        <end position="550"/>
    </location>
</feature>
<name>A0A0R3QBK4_9BILA</name>
<reference evidence="5" key="1">
    <citation type="submission" date="2017-02" db="UniProtKB">
        <authorList>
            <consortium name="WormBaseParasite"/>
        </authorList>
    </citation>
    <scope>IDENTIFICATION</scope>
</reference>
<dbReference type="WBParaSite" id="BTMF_0000372901-mRNA-1">
    <property type="protein sequence ID" value="BTMF_0000372901-mRNA-1"/>
    <property type="gene ID" value="BTMF_0000372901"/>
</dbReference>
<protein>
    <submittedName>
        <fullName evidence="5">Phage tail protein</fullName>
    </submittedName>
</protein>
<keyword evidence="1" id="KW-0812">Transmembrane</keyword>
<feature type="chain" id="PRO_5043130581" evidence="2">
    <location>
        <begin position="20"/>
        <end position="590"/>
    </location>
</feature>
<evidence type="ECO:0000256" key="1">
    <source>
        <dbReference type="SAM" id="Phobius"/>
    </source>
</evidence>